<evidence type="ECO:0000313" key="1">
    <source>
        <dbReference type="EMBL" id="JAP48304.1"/>
    </source>
</evidence>
<sequence>MRLKTHWDDTKGTELTTLCSAFAEVRETEILPWTWVATRSKLEHTRRDRTLPQMRRDRTACESQKLCEPSAILATVLLPGVHQKSQPPSCSVFVGRTLLEQSS</sequence>
<dbReference type="EMBL" id="GEEE01014921">
    <property type="protein sequence ID" value="JAP48304.1"/>
    <property type="molecule type" value="Transcribed_RNA"/>
</dbReference>
<name>A0A0X3P8N4_SCHSO</name>
<organism evidence="1">
    <name type="scientific">Schistocephalus solidus</name>
    <name type="common">Tapeworm</name>
    <dbReference type="NCBI Taxonomy" id="70667"/>
    <lineage>
        <taxon>Eukaryota</taxon>
        <taxon>Metazoa</taxon>
        <taxon>Spiralia</taxon>
        <taxon>Lophotrochozoa</taxon>
        <taxon>Platyhelminthes</taxon>
        <taxon>Cestoda</taxon>
        <taxon>Eucestoda</taxon>
        <taxon>Diphyllobothriidea</taxon>
        <taxon>Diphyllobothriidae</taxon>
        <taxon>Schistocephalus</taxon>
    </lineage>
</organism>
<proteinExistence type="predicted"/>
<protein>
    <submittedName>
        <fullName evidence="1">Uncharacterized protein</fullName>
    </submittedName>
</protein>
<gene>
    <name evidence="1" type="ORF">TR140001</name>
</gene>
<dbReference type="AlphaFoldDB" id="A0A0X3P8N4"/>
<reference evidence="1" key="1">
    <citation type="submission" date="2016-01" db="EMBL/GenBank/DDBJ databases">
        <title>Reference transcriptome for the parasite Schistocephalus solidus: insights into the molecular evolution of parasitism.</title>
        <authorList>
            <person name="Hebert F.O."/>
            <person name="Grambauer S."/>
            <person name="Barber I."/>
            <person name="Landry C.R."/>
            <person name="Aubin-Horth N."/>
        </authorList>
    </citation>
    <scope>NUCLEOTIDE SEQUENCE</scope>
</reference>
<accession>A0A0X3P8N4</accession>